<keyword evidence="1" id="KW-0812">Transmembrane</keyword>
<dbReference type="PATRIC" id="fig|693979.3.peg.34"/>
<keyword evidence="1" id="KW-1133">Transmembrane helix</keyword>
<reference evidence="2 3" key="2">
    <citation type="journal article" date="2011" name="Stand. Genomic Sci.">
        <title>Complete genome sequence of Bacteroides helcogenes type strain (P 36-108).</title>
        <authorList>
            <person name="Pati A."/>
            <person name="Gronow S."/>
            <person name="Zeytun A."/>
            <person name="Lapidus A."/>
            <person name="Nolan M."/>
            <person name="Hammon N."/>
            <person name="Deshpande S."/>
            <person name="Cheng J.F."/>
            <person name="Tapia R."/>
            <person name="Han C."/>
            <person name="Goodwin L."/>
            <person name="Pitluck S."/>
            <person name="Liolios K."/>
            <person name="Pagani I."/>
            <person name="Ivanova N."/>
            <person name="Mavromatis K."/>
            <person name="Chen A."/>
            <person name="Palaniappan K."/>
            <person name="Land M."/>
            <person name="Hauser L."/>
            <person name="Chang Y.J."/>
            <person name="Jeffries C.D."/>
            <person name="Detter J.C."/>
            <person name="Brambilla E."/>
            <person name="Rohde M."/>
            <person name="Goker M."/>
            <person name="Woyke T."/>
            <person name="Bristow J."/>
            <person name="Eisen J.A."/>
            <person name="Markowitz V."/>
            <person name="Hugenholtz P."/>
            <person name="Kyrpides N.C."/>
            <person name="Klenk H.P."/>
            <person name="Lucas S."/>
        </authorList>
    </citation>
    <scope>NUCLEOTIDE SEQUENCE [LARGE SCALE GENOMIC DNA]</scope>
    <source>
        <strain evidence="3">ATCC 35417 / DSM 20613 / JCM 6297 / CCUG 15421 / P 36-108</strain>
    </source>
</reference>
<sequence>MKTQIKLHLIVNIAIAIIYIAITALLAACENEIPYNPGKQKTMLIMNALLNAGSTENYVILNLSEGNNIGRLNEATLTLFVNGRVVETPQAMTPEDIYGKFPEKSNYPPILFKKFRLTTVLHPGDNIRLEATAENETYRVSSEVTVPQALESIKVDTCLAYLRIHNQQELCRQYKITLQDRPDERNHYRLEILNDFKFRYLNEANKERIIFQQMDKLINCEDVILTDGHPSNYDDEDNGMLSTINNKYNIFTDSRFRNSSATLNVYTPHYDDLYPTGISYKQLYRTQTITIRLLSLTEEEYRYLKALNTLEDLGYSVLMEPVRLPSNIQNGLGFVGISAETKIIIKFPEKKL</sequence>
<evidence type="ECO:0000313" key="2">
    <source>
        <dbReference type="EMBL" id="ADV42061.1"/>
    </source>
</evidence>
<dbReference type="PROSITE" id="PS51257">
    <property type="entry name" value="PROKAR_LIPOPROTEIN"/>
    <property type="match status" value="1"/>
</dbReference>
<dbReference type="Proteomes" id="UP000008630">
    <property type="component" value="Chromosome"/>
</dbReference>
<dbReference type="Pfam" id="PF14054">
    <property type="entry name" value="DUF4249"/>
    <property type="match status" value="1"/>
</dbReference>
<dbReference type="eggNOG" id="ENOG5033MQX">
    <property type="taxonomic scope" value="Bacteria"/>
</dbReference>
<evidence type="ECO:0000313" key="3">
    <source>
        <dbReference type="Proteomes" id="UP000008630"/>
    </source>
</evidence>
<accession>E6SR57</accession>
<proteinExistence type="predicted"/>
<dbReference type="RefSeq" id="WP_013545699.1">
    <property type="nucleotide sequence ID" value="NC_014933.1"/>
</dbReference>
<dbReference type="HOGENOM" id="CLU_068622_0_0_10"/>
<dbReference type="InterPro" id="IPR025345">
    <property type="entry name" value="DUF4249"/>
</dbReference>
<dbReference type="KEGG" id="bhl:Bache_0031"/>
<organism evidence="2 3">
    <name type="scientific">Bacteroides helcogenes (strain ATCC 35417 / DSM 20613 / JCM 6297 / CCUG 15421 / P 36-108)</name>
    <dbReference type="NCBI Taxonomy" id="693979"/>
    <lineage>
        <taxon>Bacteria</taxon>
        <taxon>Pseudomonadati</taxon>
        <taxon>Bacteroidota</taxon>
        <taxon>Bacteroidia</taxon>
        <taxon>Bacteroidales</taxon>
        <taxon>Bacteroidaceae</taxon>
        <taxon>Bacteroides</taxon>
    </lineage>
</organism>
<dbReference type="OrthoDB" id="1077294at2"/>
<dbReference type="AlphaFoldDB" id="E6SR57"/>
<gene>
    <name evidence="2" type="ordered locus">Bache_0031</name>
</gene>
<reference key="1">
    <citation type="submission" date="2010-11" db="EMBL/GenBank/DDBJ databases">
        <title>The complete genome of Bacteroides helcogenes P 36-108.</title>
        <authorList>
            <consortium name="US DOE Joint Genome Institute (JGI-PGF)"/>
            <person name="Lucas S."/>
            <person name="Copeland A."/>
            <person name="Lapidus A."/>
            <person name="Bruce D."/>
            <person name="Goodwin L."/>
            <person name="Pitluck S."/>
            <person name="Kyrpides N."/>
            <person name="Mavromatis K."/>
            <person name="Ivanova N."/>
            <person name="Zeytun A."/>
            <person name="Brettin T."/>
            <person name="Detter J.C."/>
            <person name="Tapia R."/>
            <person name="Han C."/>
            <person name="Land M."/>
            <person name="Hauser L."/>
            <person name="Markowitz V."/>
            <person name="Cheng J.-F."/>
            <person name="Hugenholtz P."/>
            <person name="Woyke T."/>
            <person name="Wu D."/>
            <person name="Gronow S."/>
            <person name="Wellnitz S."/>
            <person name="Brambilla E."/>
            <person name="Klenk H.-P."/>
            <person name="Eisen J.A."/>
        </authorList>
    </citation>
    <scope>NUCLEOTIDE SEQUENCE</scope>
    <source>
        <strain>P 36-108</strain>
    </source>
</reference>
<keyword evidence="2" id="KW-0449">Lipoprotein</keyword>
<keyword evidence="3" id="KW-1185">Reference proteome</keyword>
<dbReference type="EMBL" id="CP002352">
    <property type="protein sequence ID" value="ADV42061.1"/>
    <property type="molecule type" value="Genomic_DNA"/>
</dbReference>
<evidence type="ECO:0000256" key="1">
    <source>
        <dbReference type="SAM" id="Phobius"/>
    </source>
</evidence>
<keyword evidence="1" id="KW-0472">Membrane</keyword>
<feature type="transmembrane region" description="Helical" evidence="1">
    <location>
        <begin position="7"/>
        <end position="28"/>
    </location>
</feature>
<name>E6SR57_BACT6</name>
<dbReference type="STRING" id="693979.Bache_0031"/>
<protein>
    <submittedName>
        <fullName evidence="2">Lipoprotein</fullName>
    </submittedName>
</protein>